<sequence>MRKEFNNMGHLVENYNVSWKSPSQNAAGSMPIGNGDIGLNVWVEEEGDLIFYIGKTDAWDESHRLLKLGRVRLRLHPNPFEIGKLFEQKLSLIDGEIIIYSGKHDEGVRLWIWVDAYSPVVHIEIESKQEVDCEVELELWRNEIRPMVLEDKREGRTSGGSDCSHSEQGLIAAGLNPCITADTVVPASSDRAGSMTWYHRNETSIWYGELAHQGMEAFASEANDPLLHLTTGGKIWGEDFVTVSSTSIKTQQPATKIHLSACLLTMQAAEAEDWTKALDEKVAEVSQIPIEHAREAHRQWWKSFWDRSWIHVSEGDHQETDTLSSSWHLHRYTVACTARGNFPVKFNGSIFNVDGNHDVLNQFCHQGYDADFRAWGGCFWFQNQRHIYWPMLAAGDFDGMLPFFKMYLDALPFAKAHTQTWFQHEGAFFPETMYFWGGYNRTDYGQVPASERTDISLTDSGYVRRYWQGGLELLCMMLDYDAHTRNERFLTETLLPIATEIIRFYNVHYPRNPEGQLLIEPAQALETLWDVTNPLPEIAGLQKSLNGLLAISTDHVSQSTMDMWQKLLSELPPIPVKSRDGSTYIDSCEKSHGESHNYENIGLYSVFPYRLYGVNKPGLDIVQNTYWMRPFEGMYKCWGTDNIFAAYLGLTDEARKNLAMRYTLHDGYRFPTFYVDGDWVPDHDNGGVAQMTLQAMLMQTDGHEIVLFPAWPEEWDVEFKLHAPMNTIVEAKLKGKRLEYIKVEPSWRKEDVVIWNGVKEMGM</sequence>
<dbReference type="SUPFAM" id="SSF48208">
    <property type="entry name" value="Six-hairpin glycosidases"/>
    <property type="match status" value="1"/>
</dbReference>
<dbReference type="GO" id="GO:0005975">
    <property type="term" value="P:carbohydrate metabolic process"/>
    <property type="evidence" value="ECO:0007669"/>
    <property type="project" value="InterPro"/>
</dbReference>
<protein>
    <submittedName>
        <fullName evidence="2">DUF5703 domain-containing protein</fullName>
    </submittedName>
</protein>
<dbReference type="InterPro" id="IPR043757">
    <property type="entry name" value="DUF5703_N"/>
</dbReference>
<organism evidence="2 3">
    <name type="scientific">Paenibacillus roseopurpureus</name>
    <dbReference type="NCBI Taxonomy" id="2918901"/>
    <lineage>
        <taxon>Bacteria</taxon>
        <taxon>Bacillati</taxon>
        <taxon>Bacillota</taxon>
        <taxon>Bacilli</taxon>
        <taxon>Bacillales</taxon>
        <taxon>Paenibacillaceae</taxon>
        <taxon>Paenibacillus</taxon>
    </lineage>
</organism>
<dbReference type="KEGG" id="proo:MJB10_16715"/>
<dbReference type="Gene3D" id="1.50.10.10">
    <property type="match status" value="1"/>
</dbReference>
<dbReference type="Proteomes" id="UP001304650">
    <property type="component" value="Chromosome"/>
</dbReference>
<evidence type="ECO:0000259" key="1">
    <source>
        <dbReference type="Pfam" id="PF18961"/>
    </source>
</evidence>
<evidence type="ECO:0000313" key="2">
    <source>
        <dbReference type="EMBL" id="WNR47091.1"/>
    </source>
</evidence>
<name>A0AA96RN34_9BACL</name>
<accession>A0AA96RN34</accession>
<dbReference type="Pfam" id="PF18961">
    <property type="entry name" value="DUF5703_N"/>
    <property type="match status" value="1"/>
</dbReference>
<dbReference type="InterPro" id="IPR008928">
    <property type="entry name" value="6-hairpin_glycosidase_sf"/>
</dbReference>
<proteinExistence type="predicted"/>
<dbReference type="EMBL" id="CP130319">
    <property type="protein sequence ID" value="WNR47091.1"/>
    <property type="molecule type" value="Genomic_DNA"/>
</dbReference>
<evidence type="ECO:0000313" key="3">
    <source>
        <dbReference type="Proteomes" id="UP001304650"/>
    </source>
</evidence>
<dbReference type="InterPro" id="IPR012341">
    <property type="entry name" value="6hp_glycosidase-like_sf"/>
</dbReference>
<dbReference type="AlphaFoldDB" id="A0AA96RN34"/>
<dbReference type="RefSeq" id="WP_314805695.1">
    <property type="nucleotide sequence ID" value="NZ_CP130319.1"/>
</dbReference>
<feature type="domain" description="DUF5703" evidence="1">
    <location>
        <begin position="19"/>
        <end position="310"/>
    </location>
</feature>
<keyword evidence="3" id="KW-1185">Reference proteome</keyword>
<gene>
    <name evidence="2" type="ORF">MJB10_16715</name>
</gene>
<reference evidence="2" key="1">
    <citation type="submission" date="2022-02" db="EMBL/GenBank/DDBJ databases">
        <title>Paenibacillus sp. MBLB1832 Whole Genome Shotgun Sequencing.</title>
        <authorList>
            <person name="Hwang C.Y."/>
            <person name="Cho E.-S."/>
            <person name="Seo M.-J."/>
        </authorList>
    </citation>
    <scope>NUCLEOTIDE SEQUENCE</scope>
    <source>
        <strain evidence="2">MBLB1832</strain>
    </source>
</reference>